<dbReference type="InterPro" id="IPR027304">
    <property type="entry name" value="Trigger_fact/SurA_dom_sf"/>
</dbReference>
<dbReference type="PANTHER" id="PTHR47637:SF1">
    <property type="entry name" value="CHAPERONE SURA"/>
    <property type="match status" value="1"/>
</dbReference>
<dbReference type="SUPFAM" id="SSF54534">
    <property type="entry name" value="FKBP-like"/>
    <property type="match status" value="2"/>
</dbReference>
<dbReference type="PROSITE" id="PS50198">
    <property type="entry name" value="PPIC_PPIASE_2"/>
    <property type="match status" value="2"/>
</dbReference>
<proteinExistence type="predicted"/>
<keyword evidence="2" id="KW-0697">Rotamase</keyword>
<dbReference type="InterPro" id="IPR050280">
    <property type="entry name" value="OMP_Chaperone_SurA"/>
</dbReference>
<dbReference type="SUPFAM" id="SSF109998">
    <property type="entry name" value="Triger factor/SurA peptide-binding domain-like"/>
    <property type="match status" value="1"/>
</dbReference>
<keyword evidence="2 5" id="KW-0413">Isomerase</keyword>
<feature type="signal peptide" evidence="3">
    <location>
        <begin position="1"/>
        <end position="26"/>
    </location>
</feature>
<keyword evidence="1 3" id="KW-0732">Signal</keyword>
<dbReference type="Gene3D" id="3.10.50.40">
    <property type="match status" value="2"/>
</dbReference>
<dbReference type="GO" id="GO:0003755">
    <property type="term" value="F:peptidyl-prolyl cis-trans isomerase activity"/>
    <property type="evidence" value="ECO:0007669"/>
    <property type="project" value="UniProtKB-KW"/>
</dbReference>
<dbReference type="InterPro" id="IPR046357">
    <property type="entry name" value="PPIase_dom_sf"/>
</dbReference>
<dbReference type="Pfam" id="PF00639">
    <property type="entry name" value="Rotamase"/>
    <property type="match status" value="2"/>
</dbReference>
<evidence type="ECO:0000256" key="1">
    <source>
        <dbReference type="ARBA" id="ARBA00022729"/>
    </source>
</evidence>
<evidence type="ECO:0000313" key="6">
    <source>
        <dbReference type="Proteomes" id="UP000030140"/>
    </source>
</evidence>
<comment type="caution">
    <text evidence="5">The sequence shown here is derived from an EMBL/GenBank/DDBJ whole genome shotgun (WGS) entry which is preliminary data.</text>
</comment>
<dbReference type="Gene3D" id="1.10.4030.10">
    <property type="entry name" value="Porin chaperone SurA, peptide-binding domain"/>
    <property type="match status" value="1"/>
</dbReference>
<feature type="chain" id="PRO_5007760341" evidence="3">
    <location>
        <begin position="27"/>
        <end position="483"/>
    </location>
</feature>
<feature type="domain" description="PpiC" evidence="4">
    <location>
        <begin position="310"/>
        <end position="422"/>
    </location>
</feature>
<evidence type="ECO:0000259" key="4">
    <source>
        <dbReference type="PROSITE" id="PS50198"/>
    </source>
</evidence>
<dbReference type="AlphaFoldDB" id="A0A0A2H023"/>
<evidence type="ECO:0000256" key="2">
    <source>
        <dbReference type="PROSITE-ProRule" id="PRU00278"/>
    </source>
</evidence>
<evidence type="ECO:0000256" key="3">
    <source>
        <dbReference type="SAM" id="SignalP"/>
    </source>
</evidence>
<dbReference type="Proteomes" id="UP000030140">
    <property type="component" value="Unassembled WGS sequence"/>
</dbReference>
<evidence type="ECO:0000313" key="5">
    <source>
        <dbReference type="EMBL" id="KGO07911.1"/>
    </source>
</evidence>
<dbReference type="EMBL" id="JSAQ01000001">
    <property type="protein sequence ID" value="KGO07911.1"/>
    <property type="molecule type" value="Genomic_DNA"/>
</dbReference>
<organism evidence="5 6">
    <name type="scientific">Dokdonia donghaensis DSW-1</name>
    <dbReference type="NCBI Taxonomy" id="1300343"/>
    <lineage>
        <taxon>Bacteria</taxon>
        <taxon>Pseudomonadati</taxon>
        <taxon>Bacteroidota</taxon>
        <taxon>Flavobacteriia</taxon>
        <taxon>Flavobacteriales</taxon>
        <taxon>Flavobacteriaceae</taxon>
        <taxon>Dokdonia</taxon>
    </lineage>
</organism>
<feature type="domain" description="PpiC" evidence="4">
    <location>
        <begin position="206"/>
        <end position="307"/>
    </location>
</feature>
<gene>
    <name evidence="5" type="ORF">NV36_01215</name>
</gene>
<name>A0A0A2H023_9FLAO</name>
<sequence length="483" mass="55012">MLLKTKNLKFTTNILVLFFAIQIGFAQTTEVTAAAVTTEVEEAPVVKKDTVKISIDKFKVDGVAGVVGEYLILESDIDKFLSDIKNQGQAASEVTPCQVMGNLLESKLLAHQAVQDSLIVQDARVNSEVDQIIQRFSSQLGSEQKVVEFYKKDNMADLRAELFGIRKDIILSELMNDKIIETVDVTPDEVKTFFESIPEDQVPTVGVELEISRIVIEPKASEEERQKVIDRLKGFRRDILENGSSFATKAVLYTQDPGSRSEGGLMVIDRNTPLVKEFRDVAFSLQDGEISEPFETEFGFHIVYVEKTRGERKDIRHILLVPEIKEAQEEEAKDLVKLVRKRIVDGELTFEEAAKEFSDEEETKYDGGTLTIPQTGSRRFELTKVDPDIYSKIDDLEDGEVSLVFTDQTRTGQKQYLLYSVNNRLEEHKADYVNDYIKIKELALRQKQIKAIEKWQEEKIAETYIKINGENRDCDFVSNWLKK</sequence>
<keyword evidence="6" id="KW-1185">Reference proteome</keyword>
<accession>A0A0A2H023</accession>
<protein>
    <submittedName>
        <fullName evidence="5">Peptidylprolyl isomerase</fullName>
    </submittedName>
</protein>
<dbReference type="InterPro" id="IPR000297">
    <property type="entry name" value="PPIase_PpiC"/>
</dbReference>
<reference evidence="5 6" key="1">
    <citation type="submission" date="2014-10" db="EMBL/GenBank/DDBJ databases">
        <title>Draft genome sequence of the proteorhodopsin-containing marine bacterium Dokdonia donghaensis.</title>
        <authorList>
            <person name="Gomez-Consarnau L."/>
            <person name="Gonzalez J.M."/>
            <person name="Riedel T."/>
            <person name="Jaenicke S."/>
            <person name="Wagner-Doebler I."/>
            <person name="Fuhrman J.A."/>
        </authorList>
    </citation>
    <scope>NUCLEOTIDE SEQUENCE [LARGE SCALE GENOMIC DNA]</scope>
    <source>
        <strain evidence="5 6">DSW-1</strain>
    </source>
</reference>
<dbReference type="PANTHER" id="PTHR47637">
    <property type="entry name" value="CHAPERONE SURA"/>
    <property type="match status" value="1"/>
</dbReference>